<dbReference type="GO" id="GO:0046872">
    <property type="term" value="F:metal ion binding"/>
    <property type="evidence" value="ECO:0007669"/>
    <property type="project" value="InterPro"/>
</dbReference>
<dbReference type="GO" id="GO:0005739">
    <property type="term" value="C:mitochondrion"/>
    <property type="evidence" value="ECO:0007669"/>
    <property type="project" value="TreeGrafter"/>
</dbReference>
<dbReference type="InterPro" id="IPR034786">
    <property type="entry name" value="MAR"/>
</dbReference>
<dbReference type="Gene3D" id="3.40.50.1970">
    <property type="match status" value="1"/>
</dbReference>
<accession>A0A9P9IX49</accession>
<evidence type="ECO:0000313" key="5">
    <source>
        <dbReference type="EMBL" id="KAH7133879.1"/>
    </source>
</evidence>
<dbReference type="OrthoDB" id="3360544at2759"/>
<reference evidence="5" key="1">
    <citation type="journal article" date="2021" name="Nat. Commun.">
        <title>Genetic determinants of endophytism in the Arabidopsis root mycobiome.</title>
        <authorList>
            <person name="Mesny F."/>
            <person name="Miyauchi S."/>
            <person name="Thiergart T."/>
            <person name="Pickel B."/>
            <person name="Atanasova L."/>
            <person name="Karlsson M."/>
            <person name="Huettel B."/>
            <person name="Barry K.W."/>
            <person name="Haridas S."/>
            <person name="Chen C."/>
            <person name="Bauer D."/>
            <person name="Andreopoulos W."/>
            <person name="Pangilinan J."/>
            <person name="LaButti K."/>
            <person name="Riley R."/>
            <person name="Lipzen A."/>
            <person name="Clum A."/>
            <person name="Drula E."/>
            <person name="Henrissat B."/>
            <person name="Kohler A."/>
            <person name="Grigoriev I.V."/>
            <person name="Martin F.M."/>
            <person name="Hacquard S."/>
        </authorList>
    </citation>
    <scope>NUCLEOTIDE SEQUENCE</scope>
    <source>
        <strain evidence="5">MPI-CAGE-AT-0147</strain>
    </source>
</reference>
<evidence type="ECO:0000259" key="3">
    <source>
        <dbReference type="Pfam" id="PF00465"/>
    </source>
</evidence>
<keyword evidence="1" id="KW-0560">Oxidoreductase</keyword>
<dbReference type="InterPro" id="IPR056798">
    <property type="entry name" value="ADH_Fe_C"/>
</dbReference>
<comment type="caution">
    <text evidence="5">The sequence shown here is derived from an EMBL/GenBank/DDBJ whole genome shotgun (WGS) entry which is preliminary data.</text>
</comment>
<dbReference type="Pfam" id="PF00465">
    <property type="entry name" value="Fe-ADH"/>
    <property type="match status" value="1"/>
</dbReference>
<keyword evidence="2" id="KW-0520">NAD</keyword>
<dbReference type="Proteomes" id="UP000738349">
    <property type="component" value="Unassembled WGS sequence"/>
</dbReference>
<dbReference type="CDD" id="cd08177">
    <property type="entry name" value="MAR"/>
    <property type="match status" value="1"/>
</dbReference>
<dbReference type="PANTHER" id="PTHR11496:SF105">
    <property type="entry name" value="REDUCTASE, PUTATIVE (AFU_ORTHOLOGUE AFUA_6G07090)-RELATED"/>
    <property type="match status" value="1"/>
</dbReference>
<evidence type="ECO:0000313" key="6">
    <source>
        <dbReference type="Proteomes" id="UP000738349"/>
    </source>
</evidence>
<dbReference type="Pfam" id="PF25137">
    <property type="entry name" value="ADH_Fe_C"/>
    <property type="match status" value="1"/>
</dbReference>
<gene>
    <name evidence="5" type="ORF">EDB81DRAFT_658839</name>
</gene>
<dbReference type="GO" id="GO:0018506">
    <property type="term" value="F:maleylacetate reductase activity"/>
    <property type="evidence" value="ECO:0007669"/>
    <property type="project" value="InterPro"/>
</dbReference>
<protein>
    <recommendedName>
        <fullName evidence="7">Maleylacetate reductase</fullName>
    </recommendedName>
</protein>
<feature type="domain" description="Fe-containing alcohol dehydrogenase-like C-terminal" evidence="4">
    <location>
        <begin position="170"/>
        <end position="353"/>
    </location>
</feature>
<proteinExistence type="predicted"/>
<name>A0A9P9IX49_9HYPO</name>
<evidence type="ECO:0000256" key="2">
    <source>
        <dbReference type="ARBA" id="ARBA00023027"/>
    </source>
</evidence>
<dbReference type="InterPro" id="IPR039697">
    <property type="entry name" value="Alcohol_dehydrogenase_Fe"/>
</dbReference>
<keyword evidence="6" id="KW-1185">Reference proteome</keyword>
<dbReference type="Gene3D" id="1.20.1090.10">
    <property type="entry name" value="Dehydroquinate synthase-like - alpha domain"/>
    <property type="match status" value="1"/>
</dbReference>
<dbReference type="SUPFAM" id="SSF56796">
    <property type="entry name" value="Dehydroquinate synthase-like"/>
    <property type="match status" value="1"/>
</dbReference>
<evidence type="ECO:0000256" key="1">
    <source>
        <dbReference type="ARBA" id="ARBA00023002"/>
    </source>
</evidence>
<evidence type="ECO:0000259" key="4">
    <source>
        <dbReference type="Pfam" id="PF25137"/>
    </source>
</evidence>
<sequence>MEHENSANFEFVGAPYQITFGKGTIHQLPALLEKLGVKAAMILSTPQQVDLADQIHRILGNAVVCNFTGATMHTPTHVTQKAIAEAIESGVDSVVSVGGGSTIGLGKAISIRTGLLHICVPTTYAGSEMTPILGETENGLKVTRREPRILPTAVLYDVDLTMTLPENMSVYSGINALAHAVEALYASNTNPIINLMAVQGIQALAESLPTLQKEPQSEAARHRALYGAWLCGICLGAVDMALHHKLCHTLGGTFNLPHAETHVAVLPHAVAYNAPYAPRAMEKLAGALPDSNGDAVRGIRELYRRLGIDVALRSFGMPEGGIEKACEIATLNPYKNPRPLEREALREVIRRAWSGEQAS</sequence>
<dbReference type="EMBL" id="JAGMUV010000015">
    <property type="protein sequence ID" value="KAH7133879.1"/>
    <property type="molecule type" value="Genomic_DNA"/>
</dbReference>
<feature type="domain" description="Alcohol dehydrogenase iron-type/glycerol dehydrogenase GldA" evidence="3">
    <location>
        <begin position="15"/>
        <end position="157"/>
    </location>
</feature>
<organism evidence="5 6">
    <name type="scientific">Dactylonectria macrodidyma</name>
    <dbReference type="NCBI Taxonomy" id="307937"/>
    <lineage>
        <taxon>Eukaryota</taxon>
        <taxon>Fungi</taxon>
        <taxon>Dikarya</taxon>
        <taxon>Ascomycota</taxon>
        <taxon>Pezizomycotina</taxon>
        <taxon>Sordariomycetes</taxon>
        <taxon>Hypocreomycetidae</taxon>
        <taxon>Hypocreales</taxon>
        <taxon>Nectriaceae</taxon>
        <taxon>Dactylonectria</taxon>
    </lineage>
</organism>
<dbReference type="AlphaFoldDB" id="A0A9P9IX49"/>
<dbReference type="PANTHER" id="PTHR11496">
    <property type="entry name" value="ALCOHOL DEHYDROGENASE"/>
    <property type="match status" value="1"/>
</dbReference>
<evidence type="ECO:0008006" key="7">
    <source>
        <dbReference type="Google" id="ProtNLM"/>
    </source>
</evidence>
<dbReference type="GO" id="GO:0004022">
    <property type="term" value="F:alcohol dehydrogenase (NAD+) activity"/>
    <property type="evidence" value="ECO:0007669"/>
    <property type="project" value="TreeGrafter"/>
</dbReference>
<dbReference type="InterPro" id="IPR001670">
    <property type="entry name" value="ADH_Fe/GldA"/>
</dbReference>